<gene>
    <name evidence="2" type="ORF">FH972_000909</name>
</gene>
<sequence>MMKEMRYMQNLGEVAPALLISSHQKYSSDCHKLETIEEEGSENFELLPKRVLFLLPVFFPFLCYHLFYRVV</sequence>
<name>A0A5N6QAD1_9ROSI</name>
<proteinExistence type="predicted"/>
<keyword evidence="1" id="KW-0812">Transmembrane</keyword>
<dbReference type="Proteomes" id="UP000327013">
    <property type="component" value="Chromosome 1"/>
</dbReference>
<evidence type="ECO:0000313" key="2">
    <source>
        <dbReference type="EMBL" id="KAE7996166.1"/>
    </source>
</evidence>
<evidence type="ECO:0000256" key="1">
    <source>
        <dbReference type="SAM" id="Phobius"/>
    </source>
</evidence>
<evidence type="ECO:0000313" key="3">
    <source>
        <dbReference type="Proteomes" id="UP000327013"/>
    </source>
</evidence>
<dbReference type="PANTHER" id="PTHR36063:SF3">
    <property type="entry name" value="PROTEIN, PUTATIVE-RELATED"/>
    <property type="match status" value="1"/>
</dbReference>
<keyword evidence="1" id="KW-1133">Transmembrane helix</keyword>
<feature type="transmembrane region" description="Helical" evidence="1">
    <location>
        <begin position="51"/>
        <end position="68"/>
    </location>
</feature>
<keyword evidence="3" id="KW-1185">Reference proteome</keyword>
<organism evidence="2 3">
    <name type="scientific">Carpinus fangiana</name>
    <dbReference type="NCBI Taxonomy" id="176857"/>
    <lineage>
        <taxon>Eukaryota</taxon>
        <taxon>Viridiplantae</taxon>
        <taxon>Streptophyta</taxon>
        <taxon>Embryophyta</taxon>
        <taxon>Tracheophyta</taxon>
        <taxon>Spermatophyta</taxon>
        <taxon>Magnoliopsida</taxon>
        <taxon>eudicotyledons</taxon>
        <taxon>Gunneridae</taxon>
        <taxon>Pentapetalae</taxon>
        <taxon>rosids</taxon>
        <taxon>fabids</taxon>
        <taxon>Fagales</taxon>
        <taxon>Betulaceae</taxon>
        <taxon>Carpinus</taxon>
    </lineage>
</organism>
<reference evidence="2 3" key="1">
    <citation type="submission" date="2019-06" db="EMBL/GenBank/DDBJ databases">
        <title>A chromosomal-level reference genome of Carpinus fangiana (Coryloideae, Betulaceae).</title>
        <authorList>
            <person name="Yang X."/>
            <person name="Wang Z."/>
            <person name="Zhang L."/>
            <person name="Hao G."/>
            <person name="Liu J."/>
            <person name="Yang Y."/>
        </authorList>
    </citation>
    <scope>NUCLEOTIDE SEQUENCE [LARGE SCALE GENOMIC DNA]</scope>
    <source>
        <strain evidence="2">Cfa_2016G</strain>
        <tissue evidence="2">Leaf</tissue>
    </source>
</reference>
<keyword evidence="1" id="KW-0472">Membrane</keyword>
<accession>A0A5N6QAD1</accession>
<dbReference type="PANTHER" id="PTHR36063">
    <property type="entry name" value="ARABIDOPSIS THALIANA GENOMIC DNA, CHROMOSOME 5, P1 CLONE:MOK16"/>
    <property type="match status" value="1"/>
</dbReference>
<dbReference type="AlphaFoldDB" id="A0A5N6QAD1"/>
<protein>
    <submittedName>
        <fullName evidence="2">Uncharacterized protein</fullName>
    </submittedName>
</protein>
<dbReference type="EMBL" id="CM017321">
    <property type="protein sequence ID" value="KAE7996166.1"/>
    <property type="molecule type" value="Genomic_DNA"/>
</dbReference>
<dbReference type="OrthoDB" id="1044997at2759"/>